<keyword evidence="3" id="KW-1185">Reference proteome</keyword>
<feature type="signal peptide" evidence="1">
    <location>
        <begin position="1"/>
        <end position="26"/>
    </location>
</feature>
<reference evidence="2" key="1">
    <citation type="submission" date="2020-11" db="EMBL/GenBank/DDBJ databases">
        <title>Bacterial whole genome sequence for Caenimonas sp. DR4.4.</title>
        <authorList>
            <person name="Le V."/>
            <person name="Ko S.-R."/>
            <person name="Ahn C.-Y."/>
            <person name="Oh H.-M."/>
        </authorList>
    </citation>
    <scope>NUCLEOTIDE SEQUENCE</scope>
    <source>
        <strain evidence="2">DR4.4</strain>
    </source>
</reference>
<evidence type="ECO:0000256" key="1">
    <source>
        <dbReference type="SAM" id="SignalP"/>
    </source>
</evidence>
<keyword evidence="1" id="KW-0732">Signal</keyword>
<dbReference type="Proteomes" id="UP000651050">
    <property type="component" value="Unassembled WGS sequence"/>
</dbReference>
<protein>
    <submittedName>
        <fullName evidence="2">Uncharacterized protein</fullName>
    </submittedName>
</protein>
<dbReference type="PROSITE" id="PS51257">
    <property type="entry name" value="PROKAR_LIPOPROTEIN"/>
    <property type="match status" value="1"/>
</dbReference>
<gene>
    <name evidence="2" type="ORF">I5803_00240</name>
</gene>
<dbReference type="EMBL" id="JADWYS010000001">
    <property type="protein sequence ID" value="MBG9386437.1"/>
    <property type="molecule type" value="Genomic_DNA"/>
</dbReference>
<evidence type="ECO:0000313" key="3">
    <source>
        <dbReference type="Proteomes" id="UP000651050"/>
    </source>
</evidence>
<proteinExistence type="predicted"/>
<dbReference type="RefSeq" id="WP_196984425.1">
    <property type="nucleotide sequence ID" value="NZ_JADWYS010000001.1"/>
</dbReference>
<organism evidence="2 3">
    <name type="scientific">Caenimonas aquaedulcis</name>
    <dbReference type="NCBI Taxonomy" id="2793270"/>
    <lineage>
        <taxon>Bacteria</taxon>
        <taxon>Pseudomonadati</taxon>
        <taxon>Pseudomonadota</taxon>
        <taxon>Betaproteobacteria</taxon>
        <taxon>Burkholderiales</taxon>
        <taxon>Comamonadaceae</taxon>
        <taxon>Caenimonas</taxon>
    </lineage>
</organism>
<name>A0A931H0Q5_9BURK</name>
<feature type="chain" id="PRO_5037848741" evidence="1">
    <location>
        <begin position="27"/>
        <end position="103"/>
    </location>
</feature>
<evidence type="ECO:0000313" key="2">
    <source>
        <dbReference type="EMBL" id="MBG9386437.1"/>
    </source>
</evidence>
<accession>A0A931H0Q5</accession>
<sequence length="103" mass="11266">MRLLLSTVLLLASAVLSGCAVAPASAYRFDPTQPQAKRTVPMDQVVALNDRVAQLQIQRNDVRARIAAAPDTWSRLALYGELHRIGARLSPLERELSTIASSR</sequence>
<comment type="caution">
    <text evidence="2">The sequence shown here is derived from an EMBL/GenBank/DDBJ whole genome shotgun (WGS) entry which is preliminary data.</text>
</comment>
<dbReference type="AlphaFoldDB" id="A0A931H0Q5"/>